<dbReference type="InterPro" id="IPR004520">
    <property type="entry name" value="GTPase_MnmE"/>
</dbReference>
<dbReference type="Proteomes" id="UP000255269">
    <property type="component" value="Unassembled WGS sequence"/>
</dbReference>
<dbReference type="InterPro" id="IPR027417">
    <property type="entry name" value="P-loop_NTPase"/>
</dbReference>
<dbReference type="PROSITE" id="PS51709">
    <property type="entry name" value="G_TRME"/>
    <property type="match status" value="1"/>
</dbReference>
<dbReference type="AlphaFoldDB" id="A0A377PZI3"/>
<evidence type="ECO:0000256" key="4">
    <source>
        <dbReference type="ARBA" id="ARBA00022723"/>
    </source>
</evidence>
<dbReference type="Gene3D" id="3.30.1360.120">
    <property type="entry name" value="Probable tRNA modification gtpase trme, domain 1"/>
    <property type="match status" value="1"/>
</dbReference>
<dbReference type="EC" id="3.6.-.-" evidence="10"/>
<evidence type="ECO:0000313" key="13">
    <source>
        <dbReference type="EMBL" id="STQ87937.1"/>
    </source>
</evidence>
<dbReference type="CDD" id="cd04164">
    <property type="entry name" value="trmE"/>
    <property type="match status" value="1"/>
</dbReference>
<feature type="binding site" evidence="10">
    <location>
        <position position="259"/>
    </location>
    <ligand>
        <name>K(+)</name>
        <dbReference type="ChEBI" id="CHEBI:29103"/>
    </ligand>
</feature>
<evidence type="ECO:0000256" key="6">
    <source>
        <dbReference type="ARBA" id="ARBA00022801"/>
    </source>
</evidence>
<feature type="binding site" evidence="10">
    <location>
        <position position="238"/>
    </location>
    <ligand>
        <name>K(+)</name>
        <dbReference type="ChEBI" id="CHEBI:29103"/>
    </ligand>
</feature>
<name>A0A377PZI3_9HELI</name>
<keyword evidence="6 10" id="KW-0378">Hydrolase</keyword>
<comment type="subcellular location">
    <subcellularLocation>
        <location evidence="10">Cytoplasm</location>
    </subcellularLocation>
</comment>
<dbReference type="InterPro" id="IPR005225">
    <property type="entry name" value="Small_GTP-bd"/>
</dbReference>
<keyword evidence="3 10" id="KW-0819">tRNA processing</keyword>
<evidence type="ECO:0000259" key="12">
    <source>
        <dbReference type="PROSITE" id="PS51709"/>
    </source>
</evidence>
<evidence type="ECO:0000256" key="5">
    <source>
        <dbReference type="ARBA" id="ARBA00022741"/>
    </source>
</evidence>
<dbReference type="GO" id="GO:0002098">
    <property type="term" value="P:tRNA wobble uridine modification"/>
    <property type="evidence" value="ECO:0007669"/>
    <property type="project" value="TreeGrafter"/>
</dbReference>
<dbReference type="EMBL" id="UGJF01000001">
    <property type="protein sequence ID" value="STQ87937.1"/>
    <property type="molecule type" value="Genomic_DNA"/>
</dbReference>
<feature type="binding site" evidence="10">
    <location>
        <position position="263"/>
    </location>
    <ligand>
        <name>Mg(2+)</name>
        <dbReference type="ChEBI" id="CHEBI:18420"/>
    </ligand>
</feature>
<evidence type="ECO:0000256" key="10">
    <source>
        <dbReference type="HAMAP-Rule" id="MF_00379"/>
    </source>
</evidence>
<evidence type="ECO:0000256" key="8">
    <source>
        <dbReference type="ARBA" id="ARBA00022958"/>
    </source>
</evidence>
<protein>
    <recommendedName>
        <fullName evidence="10">tRNA modification GTPase MnmE</fullName>
        <ecNumber evidence="10">3.6.-.-</ecNumber>
    </recommendedName>
</protein>
<evidence type="ECO:0000256" key="7">
    <source>
        <dbReference type="ARBA" id="ARBA00022842"/>
    </source>
</evidence>
<comment type="similarity">
    <text evidence="1 10 11">Belongs to the TRAFAC class TrmE-Era-EngA-EngB-Septin-like GTPase superfamily. TrmE GTPase family.</text>
</comment>
<dbReference type="GO" id="GO:0005525">
    <property type="term" value="F:GTP binding"/>
    <property type="evidence" value="ECO:0007669"/>
    <property type="project" value="UniProtKB-UniRule"/>
</dbReference>
<comment type="subunit">
    <text evidence="10">Homodimer. Heterotetramer of two MnmE and two MnmG subunits.</text>
</comment>
<dbReference type="Pfam" id="PF10396">
    <property type="entry name" value="TrmE_N"/>
    <property type="match status" value="1"/>
</dbReference>
<feature type="binding site" evidence="10">
    <location>
        <position position="262"/>
    </location>
    <ligand>
        <name>K(+)</name>
        <dbReference type="ChEBI" id="CHEBI:29103"/>
    </ligand>
</feature>
<dbReference type="GO" id="GO:0030488">
    <property type="term" value="P:tRNA methylation"/>
    <property type="evidence" value="ECO:0007669"/>
    <property type="project" value="TreeGrafter"/>
</dbReference>
<gene>
    <name evidence="10 13" type="primary">trmE</name>
    <name evidence="10" type="synonym">mnmE</name>
    <name evidence="13" type="ORF">NCTC13156_00758</name>
</gene>
<evidence type="ECO:0000256" key="9">
    <source>
        <dbReference type="ARBA" id="ARBA00023134"/>
    </source>
</evidence>
<proteinExistence type="inferred from homology"/>
<evidence type="ECO:0000256" key="1">
    <source>
        <dbReference type="ARBA" id="ARBA00011043"/>
    </source>
</evidence>
<sequence length="469" mass="52927">MESVISSSMNFNTNDTIVAPATTYGKSSLNIIRLSGQDSLKIASKLAKIDLKNSKVRHAKLTKIYFENGELLDECIIIYFKSPHSYTTEDVIEFQCHGGTFIAQNILEECLKYGARLANPGEFTKRAFLGGRIDLSQAQAVAKLIESSNANAHKMLMRHLNGEMQEFCENLRTDLITLLAHSEVFIDYADEELPQDLLKNLQNKLTSILKTLQSLLEQSIQKKSLFEGYKLCIIGKPNVGKSSFLNALLHNERAIVSDIAGTTRDSIEENFVLEGHLLRLIDTAGIRKSQDIIENKGIERSLQKAKESDILIALFDSSRPLDHEDLEIIELLKNYQDSKKIIVLLNKTDLQNHFDSEVLKPFLPLNLCLKNTNLNSQESLLSNFKNHLISLLNSQESTQSLLLISQYQFQAVKNCIQALYDSKIPLENGELELFSFHINEALRAIASITKPYEYSQMLDVMFGEFCLGK</sequence>
<accession>A0A377PZI3</accession>
<dbReference type="InterPro" id="IPR027368">
    <property type="entry name" value="MnmE_dom2"/>
</dbReference>
<dbReference type="Gene3D" id="1.20.120.430">
    <property type="entry name" value="tRNA modification GTPase MnmE domain 2"/>
    <property type="match status" value="1"/>
</dbReference>
<dbReference type="Pfam" id="PF01926">
    <property type="entry name" value="MMR_HSR1"/>
    <property type="match status" value="1"/>
</dbReference>
<dbReference type="PANTHER" id="PTHR42714">
    <property type="entry name" value="TRNA MODIFICATION GTPASE GTPBP3"/>
    <property type="match status" value="1"/>
</dbReference>
<dbReference type="GO" id="GO:0005829">
    <property type="term" value="C:cytosol"/>
    <property type="evidence" value="ECO:0007669"/>
    <property type="project" value="TreeGrafter"/>
</dbReference>
<dbReference type="InterPro" id="IPR018948">
    <property type="entry name" value="GTP-bd_TrmE_N"/>
</dbReference>
<reference evidence="13 14" key="1">
    <citation type="submission" date="2018-06" db="EMBL/GenBank/DDBJ databases">
        <authorList>
            <consortium name="Pathogen Informatics"/>
            <person name="Doyle S."/>
        </authorList>
    </citation>
    <scope>NUCLEOTIDE SEQUENCE [LARGE SCALE GENOMIC DNA]</scope>
    <source>
        <strain evidence="13 14">NCTC13156</strain>
    </source>
</reference>
<dbReference type="GO" id="GO:0046872">
    <property type="term" value="F:metal ion binding"/>
    <property type="evidence" value="ECO:0007669"/>
    <property type="project" value="UniProtKB-KW"/>
</dbReference>
<feature type="binding site" evidence="10">
    <location>
        <position position="257"/>
    </location>
    <ligand>
        <name>K(+)</name>
        <dbReference type="ChEBI" id="CHEBI:29103"/>
    </ligand>
</feature>
<dbReference type="InterPro" id="IPR025867">
    <property type="entry name" value="MnmE_helical"/>
</dbReference>
<dbReference type="GO" id="GO:0003924">
    <property type="term" value="F:GTPase activity"/>
    <property type="evidence" value="ECO:0007669"/>
    <property type="project" value="UniProtKB-UniRule"/>
</dbReference>
<evidence type="ECO:0000256" key="3">
    <source>
        <dbReference type="ARBA" id="ARBA00022694"/>
    </source>
</evidence>
<feature type="domain" description="TrmE-type G" evidence="12">
    <location>
        <begin position="228"/>
        <end position="386"/>
    </location>
</feature>
<dbReference type="NCBIfam" id="TIGR00231">
    <property type="entry name" value="small_GTP"/>
    <property type="match status" value="1"/>
</dbReference>
<dbReference type="Pfam" id="PF12631">
    <property type="entry name" value="MnmE_helical"/>
    <property type="match status" value="1"/>
</dbReference>
<dbReference type="CDD" id="cd14858">
    <property type="entry name" value="TrmE_N"/>
    <property type="match status" value="1"/>
</dbReference>
<keyword evidence="7 10" id="KW-0460">Magnesium</keyword>
<dbReference type="HAMAP" id="MF_00379">
    <property type="entry name" value="GTPase_MnmE"/>
    <property type="match status" value="1"/>
</dbReference>
<dbReference type="InterPro" id="IPR027266">
    <property type="entry name" value="TrmE/GcvT-like"/>
</dbReference>
<dbReference type="InterPro" id="IPR031168">
    <property type="entry name" value="G_TrmE"/>
</dbReference>
<comment type="cofactor">
    <cofactor evidence="10">
        <name>K(+)</name>
        <dbReference type="ChEBI" id="CHEBI:29103"/>
    </cofactor>
    <text evidence="10">Binds 1 potassium ion per subunit.</text>
</comment>
<organism evidence="13 14">
    <name type="scientific">Helicobacter pullorum</name>
    <dbReference type="NCBI Taxonomy" id="35818"/>
    <lineage>
        <taxon>Bacteria</taxon>
        <taxon>Pseudomonadati</taxon>
        <taxon>Campylobacterota</taxon>
        <taxon>Epsilonproteobacteria</taxon>
        <taxon>Campylobacterales</taxon>
        <taxon>Helicobacteraceae</taxon>
        <taxon>Helicobacter</taxon>
    </lineage>
</organism>
<dbReference type="InterPro" id="IPR006073">
    <property type="entry name" value="GTP-bd"/>
</dbReference>
<feature type="binding site" evidence="10">
    <location>
        <begin position="257"/>
        <end position="263"/>
    </location>
    <ligand>
        <name>GTP</name>
        <dbReference type="ChEBI" id="CHEBI:37565"/>
    </ligand>
</feature>
<feature type="binding site" evidence="10">
    <location>
        <position position="242"/>
    </location>
    <ligand>
        <name>Mg(2+)</name>
        <dbReference type="ChEBI" id="CHEBI:18420"/>
    </ligand>
</feature>
<keyword evidence="4 10" id="KW-0479">Metal-binding</keyword>
<keyword evidence="2 10" id="KW-0963">Cytoplasm</keyword>
<comment type="caution">
    <text evidence="10">Lacks conserved residue(s) required for the propagation of feature annotation.</text>
</comment>
<dbReference type="PANTHER" id="PTHR42714:SF2">
    <property type="entry name" value="TRNA MODIFICATION GTPASE GTPBP3, MITOCHONDRIAL"/>
    <property type="match status" value="1"/>
</dbReference>
<comment type="function">
    <text evidence="10">Exhibits a very high intrinsic GTPase hydrolysis rate. Involved in the addition of a carboxymethylaminomethyl (cmnm) group at the wobble position (U34) of certain tRNAs, forming tRNA-cmnm(5)s(2)U34.</text>
</comment>
<feature type="binding site" evidence="10">
    <location>
        <position position="33"/>
    </location>
    <ligand>
        <name>(6S)-5-formyl-5,6,7,8-tetrahydrofolate</name>
        <dbReference type="ChEBI" id="CHEBI:57457"/>
    </ligand>
</feature>
<keyword evidence="9 10" id="KW-0342">GTP-binding</keyword>
<keyword evidence="8 10" id="KW-0630">Potassium</keyword>
<dbReference type="FunFam" id="3.40.50.300:FF:001376">
    <property type="entry name" value="tRNA modification GTPase MnmE"/>
    <property type="match status" value="1"/>
</dbReference>
<evidence type="ECO:0000256" key="11">
    <source>
        <dbReference type="RuleBase" id="RU003313"/>
    </source>
</evidence>
<dbReference type="NCBIfam" id="TIGR00450">
    <property type="entry name" value="mnmE_trmE_thdF"/>
    <property type="match status" value="1"/>
</dbReference>
<evidence type="ECO:0000256" key="2">
    <source>
        <dbReference type="ARBA" id="ARBA00022490"/>
    </source>
</evidence>
<evidence type="ECO:0000313" key="14">
    <source>
        <dbReference type="Proteomes" id="UP000255269"/>
    </source>
</evidence>
<feature type="binding site" evidence="10">
    <location>
        <begin position="238"/>
        <end position="243"/>
    </location>
    <ligand>
        <name>GTP</name>
        <dbReference type="ChEBI" id="CHEBI:37565"/>
    </ligand>
</feature>
<dbReference type="Gene3D" id="3.40.50.300">
    <property type="entry name" value="P-loop containing nucleotide triphosphate hydrolases"/>
    <property type="match status" value="1"/>
</dbReference>
<feature type="binding site" evidence="10">
    <location>
        <begin position="282"/>
        <end position="285"/>
    </location>
    <ligand>
        <name>GTP</name>
        <dbReference type="ChEBI" id="CHEBI:37565"/>
    </ligand>
</feature>
<feature type="binding site" evidence="10">
    <location>
        <position position="93"/>
    </location>
    <ligand>
        <name>(6S)-5-formyl-5,6,7,8-tetrahydrofolate</name>
        <dbReference type="ChEBI" id="CHEBI:57457"/>
    </ligand>
</feature>
<keyword evidence="5 10" id="KW-0547">Nucleotide-binding</keyword>
<dbReference type="SUPFAM" id="SSF52540">
    <property type="entry name" value="P-loop containing nucleoside triphosphate hydrolases"/>
    <property type="match status" value="1"/>
</dbReference>
<feature type="binding site" evidence="10">
    <location>
        <position position="132"/>
    </location>
    <ligand>
        <name>(6S)-5-formyl-5,6,7,8-tetrahydrofolate</name>
        <dbReference type="ChEBI" id="CHEBI:57457"/>
    </ligand>
</feature>
<feature type="binding site" evidence="10">
    <location>
        <position position="469"/>
    </location>
    <ligand>
        <name>(6S)-5-formyl-5,6,7,8-tetrahydrofolate</name>
        <dbReference type="ChEBI" id="CHEBI:57457"/>
    </ligand>
</feature>